<accession>A0A4Y2MZ84</accession>
<comment type="caution">
    <text evidence="2">The sequence shown here is derived from an EMBL/GenBank/DDBJ whole genome shotgun (WGS) entry which is preliminary data.</text>
</comment>
<evidence type="ECO:0000256" key="1">
    <source>
        <dbReference type="SAM" id="MobiDB-lite"/>
    </source>
</evidence>
<dbReference type="EMBL" id="BGPR01008118">
    <property type="protein sequence ID" value="GBN31660.1"/>
    <property type="molecule type" value="Genomic_DNA"/>
</dbReference>
<dbReference type="OrthoDB" id="6421944at2759"/>
<sequence length="125" mass="14193">MPPKKSKALKKKDKKGDGPNDWRLHDLYAPGVSSSRIVTRSQTAFNRIKNSKSDLDLFADPDRHQPPGQPHIMEIMKGKYGAIPRTIMIRSSARHLSESKELCRMMEMYKSYVPPTPEDAELPST</sequence>
<dbReference type="AlphaFoldDB" id="A0A4Y2MZ84"/>
<evidence type="ECO:0000313" key="2">
    <source>
        <dbReference type="EMBL" id="GBN31660.1"/>
    </source>
</evidence>
<feature type="compositionally biased region" description="Basic residues" evidence="1">
    <location>
        <begin position="1"/>
        <end position="13"/>
    </location>
</feature>
<feature type="region of interest" description="Disordered" evidence="1">
    <location>
        <begin position="1"/>
        <end position="26"/>
    </location>
</feature>
<evidence type="ECO:0000313" key="3">
    <source>
        <dbReference type="Proteomes" id="UP000499080"/>
    </source>
</evidence>
<gene>
    <name evidence="2" type="ORF">AVEN_97392_1</name>
</gene>
<proteinExistence type="predicted"/>
<feature type="compositionally biased region" description="Basic and acidic residues" evidence="1">
    <location>
        <begin position="14"/>
        <end position="26"/>
    </location>
</feature>
<organism evidence="2 3">
    <name type="scientific">Araneus ventricosus</name>
    <name type="common">Orbweaver spider</name>
    <name type="synonym">Epeira ventricosa</name>
    <dbReference type="NCBI Taxonomy" id="182803"/>
    <lineage>
        <taxon>Eukaryota</taxon>
        <taxon>Metazoa</taxon>
        <taxon>Ecdysozoa</taxon>
        <taxon>Arthropoda</taxon>
        <taxon>Chelicerata</taxon>
        <taxon>Arachnida</taxon>
        <taxon>Araneae</taxon>
        <taxon>Araneomorphae</taxon>
        <taxon>Entelegynae</taxon>
        <taxon>Araneoidea</taxon>
        <taxon>Araneidae</taxon>
        <taxon>Araneus</taxon>
    </lineage>
</organism>
<protein>
    <submittedName>
        <fullName evidence="2">Uncharacterized protein</fullName>
    </submittedName>
</protein>
<reference evidence="2 3" key="1">
    <citation type="journal article" date="2019" name="Sci. Rep.">
        <title>Orb-weaving spider Araneus ventricosus genome elucidates the spidroin gene catalogue.</title>
        <authorList>
            <person name="Kono N."/>
            <person name="Nakamura H."/>
            <person name="Ohtoshi R."/>
            <person name="Moran D.A.P."/>
            <person name="Shinohara A."/>
            <person name="Yoshida Y."/>
            <person name="Fujiwara M."/>
            <person name="Mori M."/>
            <person name="Tomita M."/>
            <person name="Arakawa K."/>
        </authorList>
    </citation>
    <scope>NUCLEOTIDE SEQUENCE [LARGE SCALE GENOMIC DNA]</scope>
</reference>
<name>A0A4Y2MZ84_ARAVE</name>
<dbReference type="Proteomes" id="UP000499080">
    <property type="component" value="Unassembled WGS sequence"/>
</dbReference>
<keyword evidence="3" id="KW-1185">Reference proteome</keyword>